<accession>A0A6M2D3H0</accession>
<proteinExistence type="predicted"/>
<keyword evidence="1" id="KW-0472">Membrane</keyword>
<keyword evidence="1" id="KW-1133">Transmembrane helix</keyword>
<dbReference type="VEuPathDB" id="VectorBase:LOC119167385"/>
<dbReference type="EMBL" id="GHWJ01007955">
    <property type="protein sequence ID" value="NOV40692.1"/>
    <property type="molecule type" value="Transcribed_RNA"/>
</dbReference>
<dbReference type="AlphaFoldDB" id="A0A6M2D3H0"/>
<reference evidence="2" key="1">
    <citation type="submission" date="2019-09" db="EMBL/GenBank/DDBJ databases">
        <title>Organ-specific transcriptomic study of the physiology of the cattle tick, Rhipicephalus microplus.</title>
        <authorList>
            <person name="Tirloni L."/>
            <person name="Braz G."/>
            <person name="Gandara A.C.P."/>
            <person name="Sabadin G.A."/>
            <person name="da Silva R.M."/>
            <person name="Guizzo M.G."/>
            <person name="Machado J.A."/>
            <person name="Costa E.P."/>
            <person name="Gomes H.F."/>
            <person name="Moraes J."/>
            <person name="Mota M.B.S."/>
            <person name="Mesquita R.D."/>
            <person name="Alvarenga P.H."/>
            <person name="Alves F."/>
            <person name="Seixas A."/>
            <person name="da Fonseca R.N."/>
            <person name="Fogaca A."/>
            <person name="Logullo C."/>
            <person name="Tanaka A."/>
            <person name="Daffre S."/>
            <person name="Termignoni C."/>
            <person name="Vaz I.S.Jr."/>
            <person name="Oliveira P.L."/>
            <person name="Ribeiro J.M."/>
        </authorList>
    </citation>
    <scope>NUCLEOTIDE SEQUENCE</scope>
    <source>
        <strain evidence="2">Porto Alegre</strain>
    </source>
</reference>
<feature type="transmembrane region" description="Helical" evidence="1">
    <location>
        <begin position="56"/>
        <end position="78"/>
    </location>
</feature>
<dbReference type="OrthoDB" id="7278554at2759"/>
<organism evidence="2">
    <name type="scientific">Rhipicephalus microplus</name>
    <name type="common">Cattle tick</name>
    <name type="synonym">Boophilus microplus</name>
    <dbReference type="NCBI Taxonomy" id="6941"/>
    <lineage>
        <taxon>Eukaryota</taxon>
        <taxon>Metazoa</taxon>
        <taxon>Ecdysozoa</taxon>
        <taxon>Arthropoda</taxon>
        <taxon>Chelicerata</taxon>
        <taxon>Arachnida</taxon>
        <taxon>Acari</taxon>
        <taxon>Parasitiformes</taxon>
        <taxon>Ixodida</taxon>
        <taxon>Ixodoidea</taxon>
        <taxon>Ixodidae</taxon>
        <taxon>Rhipicephalinae</taxon>
        <taxon>Rhipicephalus</taxon>
        <taxon>Boophilus</taxon>
    </lineage>
</organism>
<name>A0A6M2D3H0_RHIMP</name>
<dbReference type="Gene3D" id="2.10.80.20">
    <property type="match status" value="1"/>
</dbReference>
<keyword evidence="1" id="KW-0812">Transmembrane</keyword>
<protein>
    <submittedName>
        <fullName evidence="2">Putative secreted protein</fullName>
    </submittedName>
</protein>
<evidence type="ECO:0000256" key="1">
    <source>
        <dbReference type="SAM" id="Phobius"/>
    </source>
</evidence>
<sequence length="155" mass="16462">MSLSLGSTSLGFGWLALYSCNDREDVNSGKHSISGFVSTTLTFHQQRAMYTATSKVCTVFTIAALFLLLVGCSVAAIVCPPGYCGRVRCKQVDEATCDGIVKQNATFCQCCPACIKLLGENESCISLLLVGGGPPKVQCSEGLYCDRNTAKCIPI</sequence>
<evidence type="ECO:0000313" key="2">
    <source>
        <dbReference type="EMBL" id="NOV40692.1"/>
    </source>
</evidence>
<dbReference type="InterPro" id="IPR053741">
    <property type="entry name" value="Ser_Fungal_Prot_Inhib_sf"/>
</dbReference>